<feature type="signal peptide" evidence="1">
    <location>
        <begin position="1"/>
        <end position="20"/>
    </location>
</feature>
<evidence type="ECO:0000256" key="1">
    <source>
        <dbReference type="SAM" id="SignalP"/>
    </source>
</evidence>
<dbReference type="NCBIfam" id="TIGR04183">
    <property type="entry name" value="Por_Secre_tail"/>
    <property type="match status" value="1"/>
</dbReference>
<name>A0A364RC19_9BACT</name>
<evidence type="ECO:0000313" key="3">
    <source>
        <dbReference type="EMBL" id="RAU81706.1"/>
    </source>
</evidence>
<evidence type="ECO:0000313" key="4">
    <source>
        <dbReference type="Proteomes" id="UP000251692"/>
    </source>
</evidence>
<feature type="chain" id="PRO_5017024387" description="Secretion system C-terminal sorting domain-containing protein" evidence="1">
    <location>
        <begin position="21"/>
        <end position="602"/>
    </location>
</feature>
<keyword evidence="4" id="KW-1185">Reference proteome</keyword>
<dbReference type="InterPro" id="IPR026444">
    <property type="entry name" value="Secre_tail"/>
</dbReference>
<gene>
    <name evidence="3" type="ORF">DP923_13435</name>
</gene>
<protein>
    <recommendedName>
        <fullName evidence="2">Secretion system C-terminal sorting domain-containing protein</fullName>
    </recommendedName>
</protein>
<dbReference type="AlphaFoldDB" id="A0A364RC19"/>
<accession>A0A364RC19</accession>
<organism evidence="3 4">
    <name type="scientific">Pontibacter arcticus</name>
    <dbReference type="NCBI Taxonomy" id="2080288"/>
    <lineage>
        <taxon>Bacteria</taxon>
        <taxon>Pseudomonadati</taxon>
        <taxon>Bacteroidota</taxon>
        <taxon>Cytophagia</taxon>
        <taxon>Cytophagales</taxon>
        <taxon>Hymenobacteraceae</taxon>
        <taxon>Pontibacter</taxon>
    </lineage>
</organism>
<dbReference type="RefSeq" id="WP_112306386.1">
    <property type="nucleotide sequence ID" value="NZ_QMDV01000004.1"/>
</dbReference>
<feature type="domain" description="Secretion system C-terminal sorting" evidence="2">
    <location>
        <begin position="534"/>
        <end position="600"/>
    </location>
</feature>
<proteinExistence type="predicted"/>
<sequence>MIKKLAFILLFLVVNLAASAQVVTPLGQQIIKGQTAAVAKYKVGAAISLPFFDDFATVTTTPDPNRWLNGGVYINHTYPVAPPSKNVASFDGLNQNGTPYTLATNVPGPSDTLTSQPLLLGNLSPADSVYLSFYWQAGGLGDVPDRSTNNQVFILLEFKDIAGRWVPVWQQNGTGVATPFAQVFVGIKAATFLHNDFQFRFRSVGRRNGLTDVWNIDYIELDRNRRKNQNTIRDVSVSQPVSNLLKDYTAMPLKQFKANPAIYLAEQVRIMANNNSALPAAISWRGFIKNNDAAVADTFLREQGLLPQAALQYAISGAPRVSNLTLNEPSAVLVHGFLLDTRERNTLLNANDTTLRKTEFADYFAYDDGTAEAGFSFPGEGNVQVAQLYEVSEQDQVRAFRVYFPRVGQNLTGTILTLRIWADENGVPGRQLYQQNFDIRHSANLNEFYEVALATPAPVNGRFYVGWSQPGNFYVNIGLDLNEQMPDRRFLFTSRTGWVADNTVKGALMLRPVMTGQQGPLGVKEDEEAARFVVYPNPTSGFIYFKEPYQQLRIFDSLGKEVYFQVSEGAGQPINLTKLSPGLYTLRIQTSTSVITKKIIRN</sequence>
<keyword evidence="1" id="KW-0732">Signal</keyword>
<reference evidence="3 4" key="2">
    <citation type="submission" date="2018-07" db="EMBL/GenBank/DDBJ databases">
        <title>Pontibacter sp. 2b14 genomic sequence and assembly.</title>
        <authorList>
            <person name="Du Z.-J."/>
        </authorList>
    </citation>
    <scope>NUCLEOTIDE SEQUENCE [LARGE SCALE GENOMIC DNA]</scope>
    <source>
        <strain evidence="3 4">2b14</strain>
    </source>
</reference>
<reference evidence="3 4" key="1">
    <citation type="submission" date="2018-06" db="EMBL/GenBank/DDBJ databases">
        <authorList>
            <person name="Liu Z.-W."/>
        </authorList>
    </citation>
    <scope>NUCLEOTIDE SEQUENCE [LARGE SCALE GENOMIC DNA]</scope>
    <source>
        <strain evidence="3 4">2b14</strain>
    </source>
</reference>
<dbReference type="Pfam" id="PF18962">
    <property type="entry name" value="Por_Secre_tail"/>
    <property type="match status" value="1"/>
</dbReference>
<dbReference type="EMBL" id="QMDV01000004">
    <property type="protein sequence ID" value="RAU81706.1"/>
    <property type="molecule type" value="Genomic_DNA"/>
</dbReference>
<dbReference type="Proteomes" id="UP000251692">
    <property type="component" value="Unassembled WGS sequence"/>
</dbReference>
<comment type="caution">
    <text evidence="3">The sequence shown here is derived from an EMBL/GenBank/DDBJ whole genome shotgun (WGS) entry which is preliminary data.</text>
</comment>
<dbReference type="OrthoDB" id="1488838at2"/>
<evidence type="ECO:0000259" key="2">
    <source>
        <dbReference type="Pfam" id="PF18962"/>
    </source>
</evidence>